<reference evidence="5 6" key="1">
    <citation type="journal article" date="2012" name="Stand. Genomic Sci.">
        <title>Complete genome sequence of Terriglobus saanensis type strain SP1PR4(T), an Acidobacteria from tundra soil.</title>
        <authorList>
            <person name="Rawat S.R."/>
            <person name="Mannisto M.K."/>
            <person name="Starovoytov V."/>
            <person name="Goodwin L."/>
            <person name="Nolan M."/>
            <person name="Hauser L."/>
            <person name="Land M."/>
            <person name="Davenport K.W."/>
            <person name="Woyke T."/>
            <person name="Haggblom M.M."/>
        </authorList>
    </citation>
    <scope>NUCLEOTIDE SEQUENCE</scope>
    <source>
        <strain evidence="6">ATCC BAA-1853 / DSM 23119 / SP1PR4</strain>
    </source>
</reference>
<keyword evidence="3" id="KW-1133">Transmembrane helix</keyword>
<evidence type="ECO:0000256" key="3">
    <source>
        <dbReference type="SAM" id="Phobius"/>
    </source>
</evidence>
<feature type="compositionally biased region" description="Basic and acidic residues" evidence="2">
    <location>
        <begin position="402"/>
        <end position="411"/>
    </location>
</feature>
<dbReference type="PANTHER" id="PTHR32309:SF13">
    <property type="entry name" value="FERRIC ENTEROBACTIN TRANSPORT PROTEIN FEPE"/>
    <property type="match status" value="1"/>
</dbReference>
<dbReference type="InterPro" id="IPR032807">
    <property type="entry name" value="GNVR"/>
</dbReference>
<keyword evidence="6" id="KW-1185">Reference proteome</keyword>
<dbReference type="GO" id="GO:0005886">
    <property type="term" value="C:plasma membrane"/>
    <property type="evidence" value="ECO:0007669"/>
    <property type="project" value="TreeGrafter"/>
</dbReference>
<dbReference type="EMBL" id="CP002467">
    <property type="protein sequence ID" value="ADV81420.1"/>
    <property type="molecule type" value="Genomic_DNA"/>
</dbReference>
<dbReference type="eggNOG" id="COG3206">
    <property type="taxonomic scope" value="Bacteria"/>
</dbReference>
<dbReference type="HOGENOM" id="CLU_009912_5_1_0"/>
<dbReference type="Proteomes" id="UP000006844">
    <property type="component" value="Chromosome"/>
</dbReference>
<feature type="region of interest" description="Disordered" evidence="2">
    <location>
        <begin position="300"/>
        <end position="320"/>
    </location>
</feature>
<feature type="compositionally biased region" description="Low complexity" evidence="2">
    <location>
        <begin position="302"/>
        <end position="316"/>
    </location>
</feature>
<dbReference type="RefSeq" id="WP_013567153.1">
    <property type="nucleotide sequence ID" value="NC_014963.1"/>
</dbReference>
<dbReference type="STRING" id="401053.AciPR4_0585"/>
<evidence type="ECO:0000256" key="2">
    <source>
        <dbReference type="SAM" id="MobiDB-lite"/>
    </source>
</evidence>
<dbReference type="GO" id="GO:0004713">
    <property type="term" value="F:protein tyrosine kinase activity"/>
    <property type="evidence" value="ECO:0007669"/>
    <property type="project" value="TreeGrafter"/>
</dbReference>
<organism evidence="5 6">
    <name type="scientific">Terriglobus saanensis (strain ATCC BAA-1853 / DSM 23119 / SP1PR4)</name>
    <dbReference type="NCBI Taxonomy" id="401053"/>
    <lineage>
        <taxon>Bacteria</taxon>
        <taxon>Pseudomonadati</taxon>
        <taxon>Acidobacteriota</taxon>
        <taxon>Terriglobia</taxon>
        <taxon>Terriglobales</taxon>
        <taxon>Acidobacteriaceae</taxon>
        <taxon>Terriglobus</taxon>
    </lineage>
</organism>
<sequence length="506" mass="56505">MLGHRQLRPNEYWQLLKRRGWIVLIPALVLPFVGFAISYLVPPQYVSQTTVLIDQQKVPDDYVKPVVTADLDNRLATMKEQILSRSRLQPIVERLNLYPGQSMENRIDNARTNISIKLIHSEIARSGGLPGFTIAFKAGDARTAQIVCGEITSLFINANTLDREQSTQGTTDFLKGQLDDAKRNLDEQDARLAEFQKKYVGKLPGEESPNLNMLTSLNTQLEAATQQLARMQQDKTYAESMLAQQTRDVVPSEAPGYVQSPQQIEMAQLQSQETELSTRYTADYPDLIAVRRKIGELRAKMAASPTSPTHTAATPSVRESVGVQQLRAQVRAATQGIEAKRQEQAQIQNAVRMYQDRIQSSPLVEAQFKQITRDYQTAQQFYDDLLTKVNHSKMAADLEKRQQGEQFKLLDEPTLPDSPSTPKRPLFAGAGLVLGLLIGFATAALLEFRDQSINTEADIWETMNLPTLATISWVGDKVPDSIEKKGLKGLFQRSPKDAIAPSEARG</sequence>
<dbReference type="PANTHER" id="PTHR32309">
    <property type="entry name" value="TYROSINE-PROTEIN KINASE"/>
    <property type="match status" value="1"/>
</dbReference>
<feature type="coiled-coil region" evidence="1">
    <location>
        <begin position="323"/>
        <end position="357"/>
    </location>
</feature>
<dbReference type="Pfam" id="PF13807">
    <property type="entry name" value="GNVR"/>
    <property type="match status" value="1"/>
</dbReference>
<feature type="domain" description="Tyrosine-protein kinase G-rich" evidence="4">
    <location>
        <begin position="370"/>
        <end position="444"/>
    </location>
</feature>
<feature type="region of interest" description="Disordered" evidence="2">
    <location>
        <begin position="402"/>
        <end position="422"/>
    </location>
</feature>
<feature type="transmembrane region" description="Helical" evidence="3">
    <location>
        <begin position="21"/>
        <end position="41"/>
    </location>
</feature>
<keyword evidence="1" id="KW-0175">Coiled coil</keyword>
<dbReference type="OrthoDB" id="9795292at2"/>
<evidence type="ECO:0000259" key="4">
    <source>
        <dbReference type="Pfam" id="PF13807"/>
    </source>
</evidence>
<dbReference type="KEGG" id="tsa:AciPR4_0585"/>
<keyword evidence="3" id="KW-0812">Transmembrane</keyword>
<dbReference type="InterPro" id="IPR050445">
    <property type="entry name" value="Bact_polysacc_biosynth/exp"/>
</dbReference>
<feature type="coiled-coil region" evidence="1">
    <location>
        <begin position="171"/>
        <end position="234"/>
    </location>
</feature>
<gene>
    <name evidence="5" type="ordered locus">AciPR4_0585</name>
</gene>
<feature type="transmembrane region" description="Helical" evidence="3">
    <location>
        <begin position="426"/>
        <end position="446"/>
    </location>
</feature>
<evidence type="ECO:0000313" key="6">
    <source>
        <dbReference type="Proteomes" id="UP000006844"/>
    </source>
</evidence>
<keyword evidence="3" id="KW-0472">Membrane</keyword>
<proteinExistence type="predicted"/>
<name>E8V406_TERSS</name>
<evidence type="ECO:0000313" key="5">
    <source>
        <dbReference type="EMBL" id="ADV81420.1"/>
    </source>
</evidence>
<protein>
    <submittedName>
        <fullName evidence="5">Lipopolysaccharide biosynthesis protein</fullName>
    </submittedName>
</protein>
<evidence type="ECO:0000256" key="1">
    <source>
        <dbReference type="SAM" id="Coils"/>
    </source>
</evidence>
<accession>E8V406</accession>
<dbReference type="AlphaFoldDB" id="E8V406"/>